<sequence>MARTAPVPNIPAIPGMNPGVFVMGGGGGSGGSGGRGGNGAGDGQGGSGSGGGDGADGGGKGAGSCGTGSTDGGGCPNHHGSGSSGRMSRGDPVDVVTGRVFTAPAVDVSFPGPLPLVIERTYSSSARDRDVGLGFGWTHSLAWQLLVRRGSLRILTFDGIEHDIGKVPPGTGIIGPHGWVVHREGTGFRLDLADGQHLIFGERVGSDEGERYLLTVIGDRAQNRIVLAYDRGLLVGVTDASGRFVRVLRGRDGRIAAFEAKNNAAQGRWVALARYAYDADGRLTEVEDADRHVTRYTYDERHRLTSYTDPTGLMFSFRYDGESRCIETWGEYPGKADPSLADDVPEVLADHVTRAKGILHIKLDYSGDGYCEVVDSVALHRYFGNARGLVDKAVTPLGVFDRTYDQRGFLTSFTDPLGARTTWKRDVMGRELEIVDPLGHRTVIERDASGEITAVIGPDGDTTRVERAGDTLFWTDPIGATCSVRFDPRGLPVEVRWPDGRTRVFRRDAQGNVVEHIDEGGAQTRARYDAWGRCVEIWDARGGRTAFSYSDGGRLLSVTSPDGSVERYAYDGAGNLVSITEPDGQMTRMYYAGFHKPVRIERPNGEVTELKYNREGWIMHITNGRGEVHSYERNLAGLVVGERTFDGRVLRYGHDAMGRVVWSRNGRGERTEYERDPAGQLTKRTFDDGTAESFEYNGRGEIVFAVNAAGRFAFDRNERGWVVAETQDVEGAPVTVHVDYRITGEVCARRTSLGHTAQWSYDFARHQVALSLDGQAEAVSMRDAWGRELTRSLKGGARIDMAYDAFGRLSERRIATSTSGVRGGDLSMQPDWVGRLPPGTVHAEWHRYTPTGLLQEHWSARGGVTQYGYDPVGQLAQVLRDGREVASFRYDLAGNLHDATPGAPPRSYAVGGRIQRAGNTDYTWDEDGRLITKRTRSTAGEEEVTRYLWSASGMLARVERPDGKIVAFEYDPFGRRVAKRLLARVADGSERLVEETRFVWDGVALVHEIRRKTDAGGDPVVDERTYVFEHDRTVPVAHREARAEGGARTVSAWWHYLTDDSGAPEMLVGPDGQIGCELARDPWGSATAVGGARTSTPLRFRGQYADEETRLSYNRYRYYDPVLGRYISADPLGIEGGLNVFAYAANCPTSAVDVEGLMYSIIKDRAGNIVADGHSQDTGRPRPASHSAVPYGKPCAERSALTNLAHRLGPGATKADIAKLFQEEGYTMETYEGTSDDYKAKVRIAANPCPACKEMLREMGILHTSVQGHSPKTLTKTGPWNGESTYNPGTWKLYQNARRRR</sequence>
<reference evidence="5 6" key="1">
    <citation type="submission" date="2014-02" db="EMBL/GenBank/DDBJ databases">
        <title>The small core and large imbalanced accessory genome model reveals a collaborative survival strategy of Sorangium cellulosum strains in nature.</title>
        <authorList>
            <person name="Han K."/>
            <person name="Peng R."/>
            <person name="Blom J."/>
            <person name="Li Y.-Z."/>
        </authorList>
    </citation>
    <scope>NUCLEOTIDE SEQUENCE [LARGE SCALE GENOMIC DNA]</scope>
    <source>
        <strain evidence="5 6">So0008-312</strain>
    </source>
</reference>
<dbReference type="Pfam" id="PF20148">
    <property type="entry name" value="DUF6531"/>
    <property type="match status" value="1"/>
</dbReference>
<dbReference type="InterPro" id="IPR006530">
    <property type="entry name" value="YD"/>
</dbReference>
<feature type="domain" description="Teneurin-like YD-shell" evidence="4">
    <location>
        <begin position="528"/>
        <end position="697"/>
    </location>
</feature>
<dbReference type="Proteomes" id="UP000075260">
    <property type="component" value="Unassembled WGS sequence"/>
</dbReference>
<dbReference type="Gene3D" id="2.180.10.10">
    <property type="entry name" value="RHS repeat-associated core"/>
    <property type="match status" value="3"/>
</dbReference>
<dbReference type="PANTHER" id="PTHR32305">
    <property type="match status" value="1"/>
</dbReference>
<dbReference type="Pfam" id="PF25023">
    <property type="entry name" value="TEN_YD-shell"/>
    <property type="match status" value="3"/>
</dbReference>
<dbReference type="NCBIfam" id="TIGR01643">
    <property type="entry name" value="YD_repeat_2x"/>
    <property type="match status" value="8"/>
</dbReference>
<feature type="domain" description="Teneurin-like YD-shell" evidence="4">
    <location>
        <begin position="865"/>
        <end position="980"/>
    </location>
</feature>
<feature type="domain" description="DUF6531" evidence="3">
    <location>
        <begin position="90"/>
        <end position="160"/>
    </location>
</feature>
<dbReference type="PRINTS" id="PR00394">
    <property type="entry name" value="RHSPROTEIN"/>
</dbReference>
<accession>A0A150QG83</accession>
<dbReference type="InterPro" id="IPR031325">
    <property type="entry name" value="RHS_repeat"/>
</dbReference>
<evidence type="ECO:0000256" key="2">
    <source>
        <dbReference type="SAM" id="MobiDB-lite"/>
    </source>
</evidence>
<dbReference type="PANTHER" id="PTHR32305:SF15">
    <property type="entry name" value="PROTEIN RHSA-RELATED"/>
    <property type="match status" value="1"/>
</dbReference>
<gene>
    <name evidence="5" type="ORF">BE15_12595</name>
</gene>
<feature type="compositionally biased region" description="Gly residues" evidence="2">
    <location>
        <begin position="24"/>
        <end position="75"/>
    </location>
</feature>
<dbReference type="InterPro" id="IPR056823">
    <property type="entry name" value="TEN-like_YD-shell"/>
</dbReference>
<dbReference type="InterPro" id="IPR022385">
    <property type="entry name" value="Rhs_assc_core"/>
</dbReference>
<evidence type="ECO:0000256" key="1">
    <source>
        <dbReference type="ARBA" id="ARBA00022737"/>
    </source>
</evidence>
<dbReference type="Pfam" id="PF05593">
    <property type="entry name" value="RHS_repeat"/>
    <property type="match status" value="2"/>
</dbReference>
<dbReference type="SUPFAM" id="SSF82171">
    <property type="entry name" value="DPP6 N-terminal domain-like"/>
    <property type="match status" value="1"/>
</dbReference>
<dbReference type="EMBL" id="JEMA01000720">
    <property type="protein sequence ID" value="KYF66678.1"/>
    <property type="molecule type" value="Genomic_DNA"/>
</dbReference>
<dbReference type="NCBIfam" id="TIGR03696">
    <property type="entry name" value="Rhs_assc_core"/>
    <property type="match status" value="1"/>
</dbReference>
<name>A0A150QG83_SORCE</name>
<evidence type="ECO:0000259" key="3">
    <source>
        <dbReference type="Pfam" id="PF20148"/>
    </source>
</evidence>
<dbReference type="InterPro" id="IPR050708">
    <property type="entry name" value="T6SS_VgrG/RHS"/>
</dbReference>
<keyword evidence="1" id="KW-0677">Repeat</keyword>
<proteinExistence type="predicted"/>
<feature type="region of interest" description="Disordered" evidence="2">
    <location>
        <begin position="24"/>
        <end position="91"/>
    </location>
</feature>
<feature type="domain" description="Teneurin-like YD-shell" evidence="4">
    <location>
        <begin position="1054"/>
        <end position="1130"/>
    </location>
</feature>
<comment type="caution">
    <text evidence="5">The sequence shown here is derived from an EMBL/GenBank/DDBJ whole genome shotgun (WGS) entry which is preliminary data.</text>
</comment>
<protein>
    <submittedName>
        <fullName evidence="5">Rhs family carbohydrate-binding protein</fullName>
    </submittedName>
</protein>
<evidence type="ECO:0000313" key="6">
    <source>
        <dbReference type="Proteomes" id="UP000075260"/>
    </source>
</evidence>
<dbReference type="InterPro" id="IPR045351">
    <property type="entry name" value="DUF6531"/>
</dbReference>
<evidence type="ECO:0000313" key="5">
    <source>
        <dbReference type="EMBL" id="KYF66678.1"/>
    </source>
</evidence>
<organism evidence="5 6">
    <name type="scientific">Sorangium cellulosum</name>
    <name type="common">Polyangium cellulosum</name>
    <dbReference type="NCBI Taxonomy" id="56"/>
    <lineage>
        <taxon>Bacteria</taxon>
        <taxon>Pseudomonadati</taxon>
        <taxon>Myxococcota</taxon>
        <taxon>Polyangia</taxon>
        <taxon>Polyangiales</taxon>
        <taxon>Polyangiaceae</taxon>
        <taxon>Sorangium</taxon>
    </lineage>
</organism>
<evidence type="ECO:0000259" key="4">
    <source>
        <dbReference type="Pfam" id="PF25023"/>
    </source>
</evidence>
<dbReference type="RefSeq" id="WP_061610349.1">
    <property type="nucleotide sequence ID" value="NZ_JEMA01000720.1"/>
</dbReference>